<dbReference type="Gene3D" id="1.10.8.60">
    <property type="match status" value="1"/>
</dbReference>
<evidence type="ECO:0000259" key="13">
    <source>
        <dbReference type="SMART" id="SM00382"/>
    </source>
</evidence>
<dbReference type="GO" id="GO:0006261">
    <property type="term" value="P:DNA-templated DNA replication"/>
    <property type="evidence" value="ECO:0007669"/>
    <property type="project" value="TreeGrafter"/>
</dbReference>
<gene>
    <name evidence="11" type="primary">dnaX</name>
    <name evidence="14" type="ORF">COT99_03220</name>
</gene>
<dbReference type="PANTHER" id="PTHR11669">
    <property type="entry name" value="REPLICATION FACTOR C / DNA POLYMERASE III GAMMA-TAU SUBUNIT"/>
    <property type="match status" value="1"/>
</dbReference>
<comment type="function">
    <text evidence="11">DNA polymerase III is a complex, multichain enzyme responsible for most of the replicative synthesis in bacteria. This DNA polymerase also exhibits 3' to 5' exonuclease activity.</text>
</comment>
<dbReference type="InterPro" id="IPR012763">
    <property type="entry name" value="DNA_pol_III_sug/sutau_N"/>
</dbReference>
<evidence type="ECO:0000256" key="4">
    <source>
        <dbReference type="ARBA" id="ARBA00022705"/>
    </source>
</evidence>
<comment type="catalytic activity">
    <reaction evidence="10 11">
        <text>DNA(n) + a 2'-deoxyribonucleoside 5'-triphosphate = DNA(n+1) + diphosphate</text>
        <dbReference type="Rhea" id="RHEA:22508"/>
        <dbReference type="Rhea" id="RHEA-COMP:17339"/>
        <dbReference type="Rhea" id="RHEA-COMP:17340"/>
        <dbReference type="ChEBI" id="CHEBI:33019"/>
        <dbReference type="ChEBI" id="CHEBI:61560"/>
        <dbReference type="ChEBI" id="CHEBI:173112"/>
        <dbReference type="EC" id="2.7.7.7"/>
    </reaction>
</comment>
<dbReference type="SUPFAM" id="SSF48019">
    <property type="entry name" value="post-AAA+ oligomerization domain-like"/>
    <property type="match status" value="1"/>
</dbReference>
<dbReference type="SUPFAM" id="SSF52540">
    <property type="entry name" value="P-loop containing nucleoside triphosphate hydrolases"/>
    <property type="match status" value="1"/>
</dbReference>
<dbReference type="GO" id="GO:0003677">
    <property type="term" value="F:DNA binding"/>
    <property type="evidence" value="ECO:0007669"/>
    <property type="project" value="InterPro"/>
</dbReference>
<feature type="region of interest" description="Disordered" evidence="12">
    <location>
        <begin position="485"/>
        <end position="528"/>
    </location>
</feature>
<dbReference type="CDD" id="cd00009">
    <property type="entry name" value="AAA"/>
    <property type="match status" value="1"/>
</dbReference>
<evidence type="ECO:0000256" key="9">
    <source>
        <dbReference type="ARBA" id="ARBA00022932"/>
    </source>
</evidence>
<comment type="similarity">
    <text evidence="1 11">Belongs to the DnaX/STICHEL family.</text>
</comment>
<evidence type="ECO:0000256" key="1">
    <source>
        <dbReference type="ARBA" id="ARBA00006360"/>
    </source>
</evidence>
<evidence type="ECO:0000256" key="5">
    <source>
        <dbReference type="ARBA" id="ARBA00022723"/>
    </source>
</evidence>
<comment type="subunit">
    <text evidence="11">DNA polymerase III contains a core (composed of alpha, epsilon and theta chains) that associates with a tau subunit. This core dimerizes to form the POLIII' complex. PolIII' associates with the gamma complex (composed of gamma, delta, delta', psi and chi chains) and with the beta chain to form the complete DNA polymerase III complex.</text>
</comment>
<dbReference type="InterPro" id="IPR027417">
    <property type="entry name" value="P-loop_NTPase"/>
</dbReference>
<dbReference type="Proteomes" id="UP000228626">
    <property type="component" value="Unassembled WGS sequence"/>
</dbReference>
<protein>
    <recommendedName>
        <fullName evidence="11">DNA polymerase III subunit gamma/tau</fullName>
        <ecNumber evidence="11">2.7.7.7</ecNumber>
    </recommendedName>
</protein>
<dbReference type="AlphaFoldDB" id="A0A2H0V1N3"/>
<sequence length="539" mass="60151">MTTLYQKYRPSNFQEIVNQNHIKITLQNEIETNQMAHAYLFSGPRGTGKTTMARVLAKAVNCEKRGAGESEPCGQCASCQQITNGTSLDIIEIDAASHTGVDNVRENIISNARIAVSNKRHKIFIIDEVHMLSISAFNALLKTLEEPPQNVIFILCTTEIHKMPTTIISRCQRFDFKRINVGDITQKLEYIARKEEVKIDRSVLETIARNSDGHMRDAESLLGQVFSISGQEITQEKADLVIPRSNLESAVSLIEFLSNKDGAQAIRLVNQLVDEGVDLKQLTEDLIELLRRMLLAKISVNLAEKFSQDVGQNLEGRIQPLIKKMSAEHLVKVISDFQQAQIDIKTSFIAQLPLEIVIVEICSSGPVSADFFQPVKGSPTALPPADAGKISPLPVQIDEVRAKWNEILLKVKKYNHSLSFILKICEPRDIDGSLCLVFKYKFHRDRIEQAGIRQLVDKAIQEIFGHPVIFTTGLDENMDIANGLNIPNNVNREENPPESSGNSETEKENGQEDTSGKEQNKGNNNVDNILKMFGGKVIQ</sequence>
<evidence type="ECO:0000256" key="2">
    <source>
        <dbReference type="ARBA" id="ARBA00022679"/>
    </source>
</evidence>
<dbReference type="NCBIfam" id="NF004046">
    <property type="entry name" value="PRK05563.1"/>
    <property type="match status" value="1"/>
</dbReference>
<evidence type="ECO:0000256" key="12">
    <source>
        <dbReference type="SAM" id="MobiDB-lite"/>
    </source>
</evidence>
<comment type="caution">
    <text evidence="14">The sequence shown here is derived from an EMBL/GenBank/DDBJ whole genome shotgun (WGS) entry which is preliminary data.</text>
</comment>
<dbReference type="Pfam" id="PF12169">
    <property type="entry name" value="DNA_pol3_gamma3"/>
    <property type="match status" value="1"/>
</dbReference>
<evidence type="ECO:0000256" key="3">
    <source>
        <dbReference type="ARBA" id="ARBA00022695"/>
    </source>
</evidence>
<dbReference type="InterPro" id="IPR045085">
    <property type="entry name" value="HLD_clamp_pol_III_gamma_tau"/>
</dbReference>
<evidence type="ECO:0000256" key="10">
    <source>
        <dbReference type="ARBA" id="ARBA00049244"/>
    </source>
</evidence>
<evidence type="ECO:0000256" key="6">
    <source>
        <dbReference type="ARBA" id="ARBA00022741"/>
    </source>
</evidence>
<name>A0A2H0V1N3_9BACT</name>
<dbReference type="InterPro" id="IPR050238">
    <property type="entry name" value="DNA_Rep/Repair_Clamp_Loader"/>
</dbReference>
<dbReference type="FunFam" id="3.40.50.300:FF:000014">
    <property type="entry name" value="DNA polymerase III subunit gamma/tau"/>
    <property type="match status" value="1"/>
</dbReference>
<evidence type="ECO:0000256" key="7">
    <source>
        <dbReference type="ARBA" id="ARBA00022833"/>
    </source>
</evidence>
<dbReference type="CDD" id="cd18137">
    <property type="entry name" value="HLD_clamp_pol_III_gamma_tau"/>
    <property type="match status" value="1"/>
</dbReference>
<dbReference type="Pfam" id="PF13177">
    <property type="entry name" value="DNA_pol3_delta2"/>
    <property type="match status" value="1"/>
</dbReference>
<dbReference type="GO" id="GO:0046872">
    <property type="term" value="F:metal ion binding"/>
    <property type="evidence" value="ECO:0007669"/>
    <property type="project" value="UniProtKB-KW"/>
</dbReference>
<dbReference type="NCBIfam" id="TIGR02397">
    <property type="entry name" value="dnaX_nterm"/>
    <property type="match status" value="1"/>
</dbReference>
<keyword evidence="8 11" id="KW-0067">ATP-binding</keyword>
<dbReference type="Gene3D" id="3.40.50.300">
    <property type="entry name" value="P-loop containing nucleotide triphosphate hydrolases"/>
    <property type="match status" value="1"/>
</dbReference>
<dbReference type="GO" id="GO:0003887">
    <property type="term" value="F:DNA-directed DNA polymerase activity"/>
    <property type="evidence" value="ECO:0007669"/>
    <property type="project" value="UniProtKB-KW"/>
</dbReference>
<dbReference type="PANTHER" id="PTHR11669:SF0">
    <property type="entry name" value="PROTEIN STICHEL-LIKE 2"/>
    <property type="match status" value="1"/>
</dbReference>
<keyword evidence="9 11" id="KW-0239">DNA-directed DNA polymerase</keyword>
<dbReference type="GO" id="GO:0005524">
    <property type="term" value="F:ATP binding"/>
    <property type="evidence" value="ECO:0007669"/>
    <property type="project" value="UniProtKB-KW"/>
</dbReference>
<feature type="compositionally biased region" description="Basic and acidic residues" evidence="12">
    <location>
        <begin position="504"/>
        <end position="520"/>
    </location>
</feature>
<evidence type="ECO:0000313" key="14">
    <source>
        <dbReference type="EMBL" id="PIR93001.1"/>
    </source>
</evidence>
<feature type="domain" description="AAA+ ATPase" evidence="13">
    <location>
        <begin position="35"/>
        <end position="180"/>
    </location>
</feature>
<keyword evidence="7" id="KW-0862">Zinc</keyword>
<keyword evidence="3 11" id="KW-0548">Nucleotidyltransferase</keyword>
<accession>A0A2H0V1N3</accession>
<keyword evidence="6 11" id="KW-0547">Nucleotide-binding</keyword>
<evidence type="ECO:0000313" key="15">
    <source>
        <dbReference type="Proteomes" id="UP000228626"/>
    </source>
</evidence>
<keyword evidence="5" id="KW-0479">Metal-binding</keyword>
<keyword evidence="4 11" id="KW-0235">DNA replication</keyword>
<evidence type="ECO:0000256" key="11">
    <source>
        <dbReference type="RuleBase" id="RU364063"/>
    </source>
</evidence>
<organism evidence="14 15">
    <name type="scientific">Candidatus Falkowbacteria bacterium CG10_big_fil_rev_8_21_14_0_10_43_10</name>
    <dbReference type="NCBI Taxonomy" id="1974567"/>
    <lineage>
        <taxon>Bacteria</taxon>
        <taxon>Candidatus Falkowiibacteriota</taxon>
    </lineage>
</organism>
<proteinExistence type="inferred from homology"/>
<dbReference type="InterPro" id="IPR022754">
    <property type="entry name" value="DNA_pol_III_gamma-3"/>
</dbReference>
<reference evidence="15" key="1">
    <citation type="submission" date="2017-09" db="EMBL/GenBank/DDBJ databases">
        <title>Depth-based differentiation of microbial function through sediment-hosted aquifers and enrichment of novel symbionts in the deep terrestrial subsurface.</title>
        <authorList>
            <person name="Probst A.J."/>
            <person name="Ladd B."/>
            <person name="Jarett J.K."/>
            <person name="Geller-Mcgrath D.E."/>
            <person name="Sieber C.M.K."/>
            <person name="Emerson J.B."/>
            <person name="Anantharaman K."/>
            <person name="Thomas B.C."/>
            <person name="Malmstrom R."/>
            <person name="Stieglmeier M."/>
            <person name="Klingl A."/>
            <person name="Woyke T."/>
            <person name="Ryan C.M."/>
            <person name="Banfield J.F."/>
        </authorList>
    </citation>
    <scope>NUCLEOTIDE SEQUENCE [LARGE SCALE GENOMIC DNA]</scope>
</reference>
<dbReference type="InterPro" id="IPR008921">
    <property type="entry name" value="DNA_pol3_clamp-load_cplx_C"/>
</dbReference>
<dbReference type="Gene3D" id="1.20.272.10">
    <property type="match status" value="1"/>
</dbReference>
<dbReference type="Pfam" id="PF22608">
    <property type="entry name" value="DNAX_ATPase_lid"/>
    <property type="match status" value="1"/>
</dbReference>
<evidence type="ECO:0000256" key="8">
    <source>
        <dbReference type="ARBA" id="ARBA00022840"/>
    </source>
</evidence>
<dbReference type="EC" id="2.7.7.7" evidence="11"/>
<dbReference type="EMBL" id="PFAR01000038">
    <property type="protein sequence ID" value="PIR93001.1"/>
    <property type="molecule type" value="Genomic_DNA"/>
</dbReference>
<dbReference type="SMART" id="SM00382">
    <property type="entry name" value="AAA"/>
    <property type="match status" value="1"/>
</dbReference>
<dbReference type="GO" id="GO:0009360">
    <property type="term" value="C:DNA polymerase III complex"/>
    <property type="evidence" value="ECO:0007669"/>
    <property type="project" value="InterPro"/>
</dbReference>
<dbReference type="InterPro" id="IPR003593">
    <property type="entry name" value="AAA+_ATPase"/>
</dbReference>
<keyword evidence="2 11" id="KW-0808">Transferase</keyword>